<accession>A0A151MK61</accession>
<dbReference type="OrthoDB" id="3355217at2759"/>
<keyword evidence="3" id="KW-1185">Reference proteome</keyword>
<dbReference type="GeneID" id="102561262"/>
<dbReference type="PANTHER" id="PTHR48465">
    <property type="entry name" value="PROTEIN SSUH2 HOMOLOG"/>
    <property type="match status" value="1"/>
</dbReference>
<dbReference type="EMBL" id="AKHW03005996">
    <property type="protein sequence ID" value="KYO24912.1"/>
    <property type="molecule type" value="Genomic_DNA"/>
</dbReference>
<reference evidence="2 3" key="1">
    <citation type="journal article" date="2012" name="Genome Biol.">
        <title>Sequencing three crocodilian genomes to illuminate the evolution of archosaurs and amniotes.</title>
        <authorList>
            <person name="St John J.A."/>
            <person name="Braun E.L."/>
            <person name="Isberg S.R."/>
            <person name="Miles L.G."/>
            <person name="Chong A.Y."/>
            <person name="Gongora J."/>
            <person name="Dalzell P."/>
            <person name="Moran C."/>
            <person name="Bed'hom B."/>
            <person name="Abzhanov A."/>
            <person name="Burgess S.C."/>
            <person name="Cooksey A.M."/>
            <person name="Castoe T.A."/>
            <person name="Crawford N.G."/>
            <person name="Densmore L.D."/>
            <person name="Drew J.C."/>
            <person name="Edwards S.V."/>
            <person name="Faircloth B.C."/>
            <person name="Fujita M.K."/>
            <person name="Greenwold M.J."/>
            <person name="Hoffmann F.G."/>
            <person name="Howard J.M."/>
            <person name="Iguchi T."/>
            <person name="Janes D.E."/>
            <person name="Khan S.Y."/>
            <person name="Kohno S."/>
            <person name="de Koning A.J."/>
            <person name="Lance S.L."/>
            <person name="McCarthy F.M."/>
            <person name="McCormack J.E."/>
            <person name="Merchant M.E."/>
            <person name="Peterson D.G."/>
            <person name="Pollock D.D."/>
            <person name="Pourmand N."/>
            <person name="Raney B.J."/>
            <person name="Roessler K.A."/>
            <person name="Sanford J.R."/>
            <person name="Sawyer R.H."/>
            <person name="Schmidt C.J."/>
            <person name="Triplett E.W."/>
            <person name="Tuberville T.D."/>
            <person name="Venegas-Anaya M."/>
            <person name="Howard J.T."/>
            <person name="Jarvis E.D."/>
            <person name="Guillette L.J.Jr."/>
            <person name="Glenn T.C."/>
            <person name="Green R.E."/>
            <person name="Ray D.A."/>
        </authorList>
    </citation>
    <scope>NUCLEOTIDE SEQUENCE [LARGE SCALE GENOMIC DNA]</scope>
    <source>
        <strain evidence="2">KSC_2009_1</strain>
    </source>
</reference>
<protein>
    <submittedName>
        <fullName evidence="2">SSUH2-like protein</fullName>
    </submittedName>
</protein>
<dbReference type="InterPro" id="IPR052789">
    <property type="entry name" value="SSUH2_homolog"/>
</dbReference>
<sequence length="403" mass="46298">MDPEQNEKDSILDLETEPESPLTLAIDLQQLNGHERTLQEREERRFPPPSDFLGDLGEQRNRPMPLEHRIPTMTEDVARNALVSFVNSKCCYGNKAAGELVIQDLRQLTLYRYRLETFNESRLSEWTFEPLTSNLVDGPQNGTSPRPWDIKVQTPPLFQDDTRKFRIPHSSLVKACHKCHGHGRYKCSGCQGAGWMRCVSCSGTRQRRKQQRRCQMCSGTGRKRCSTCSGRGNKTCMTCQGERKLLHFKQLIITWKNNVFEFVSEHQLDFPGELLSKVNGENVFRDENVLVYPIIDFPKPEISLASERAIAEHNAAFTASSRILQQNKRSLQARSGGKIQQSRQDKYSSPLKALSRQTIELIPITEVHYQYAGKTYLYFIYGLENKVYTLDYPERYCCGCTII</sequence>
<organism evidence="2 3">
    <name type="scientific">Alligator mississippiensis</name>
    <name type="common">American alligator</name>
    <dbReference type="NCBI Taxonomy" id="8496"/>
    <lineage>
        <taxon>Eukaryota</taxon>
        <taxon>Metazoa</taxon>
        <taxon>Chordata</taxon>
        <taxon>Craniata</taxon>
        <taxon>Vertebrata</taxon>
        <taxon>Euteleostomi</taxon>
        <taxon>Archelosauria</taxon>
        <taxon>Archosauria</taxon>
        <taxon>Crocodylia</taxon>
        <taxon>Alligatoridae</taxon>
        <taxon>Alligatorinae</taxon>
        <taxon>Alligator</taxon>
    </lineage>
</organism>
<dbReference type="eggNOG" id="KOG2813">
    <property type="taxonomic scope" value="Eukaryota"/>
</dbReference>
<dbReference type="Proteomes" id="UP000050525">
    <property type="component" value="Unassembled WGS sequence"/>
</dbReference>
<evidence type="ECO:0000313" key="3">
    <source>
        <dbReference type="Proteomes" id="UP000050525"/>
    </source>
</evidence>
<comment type="caution">
    <text evidence="2">The sequence shown here is derived from an EMBL/GenBank/DDBJ whole genome shotgun (WGS) entry which is preliminary data.</text>
</comment>
<dbReference type="PANTHER" id="PTHR48465:SF1">
    <property type="entry name" value="PROTEIN SSUH2 HOMOLOG"/>
    <property type="match status" value="1"/>
</dbReference>
<proteinExistence type="predicted"/>
<dbReference type="STRING" id="8496.A0A151MK61"/>
<dbReference type="AlphaFoldDB" id="A0A151MK61"/>
<name>A0A151MK61_ALLMI</name>
<dbReference type="CTD" id="51066"/>
<evidence type="ECO:0000256" key="1">
    <source>
        <dbReference type="SAM" id="MobiDB-lite"/>
    </source>
</evidence>
<feature type="region of interest" description="Disordered" evidence="1">
    <location>
        <begin position="38"/>
        <end position="62"/>
    </location>
</feature>
<gene>
    <name evidence="2" type="primary">SSUH2</name>
    <name evidence="2" type="ORF">Y1Q_0023781</name>
</gene>
<evidence type="ECO:0000313" key="2">
    <source>
        <dbReference type="EMBL" id="KYO24912.1"/>
    </source>
</evidence>